<proteinExistence type="predicted"/>
<dbReference type="EMBL" id="MU006702">
    <property type="protein sequence ID" value="KAF2633108.1"/>
    <property type="molecule type" value="Genomic_DNA"/>
</dbReference>
<sequence>MRGQCARVVEDVFGPVVQGCLDDFDFTLLFEETFLFVVPASCLLLLALAWRMPELIRANGIVRASLLGFFKTIIYPLIFISQVAFLAFVCMNNAANTRATIPVTAIGLVAIIVMGALSYLEHRRSPRPSSLLTLYLLAAAPMNVARCRTLWHMPSSNSVVLTFTATVCLMGIALGLELAPKDAFVMEEMGKTSPEERRGIVERALLTWIVPVFAYGYRNTFTSKTLPAVDKKLTTCRLNERDIHNLDQSLFYSLLKLHWRKLLSPVIPRACFLGLTLAQPFLVRTSTAWISESTESQSSQIGGSLIGAYVLVYLGLAVTNTLYRQKAVRAATSIRATLTDYIFQRLSHLDSAMELAGSATTLVSADIERIQFGIREVHEIWANTISAAISLFLIEDAIGVSMVPALGVSIVSMAAVLLVALRGSQAQKQWFEATEIRVAQVVKILADFKSIKMMGYTAGLLDSLGAARLLEVQRSQKFRAFVIVVATLAQAATALVPAFGFVTYILLRRFGDDEILDASRAFGTLTLFTILSSSIGRLVDGVFGTVTAVGCISRIQEVCSKHYRLDPRRNNDLAKASRSSVAMNNASARYDKEGSDIIEEISFAIKPGSIVHIKGPMASGKSTLLKMILGEVRYCTGEIVVGDNIIGYCDQKPWLDHSSIRDNITGPAPFDPEWYAETIRICALELDLKNIPRGDACLCFGNGTTLSGGQKARICLARAIYARPRILVLDDCLSGLDANTEHAILENLVGAHGFLREHSITTFLVSASRKPLPSNIATLSLGPEGPLLSESASNQPHVAVPLPNESESMLITSSLALSENDEEKEAQLLIEAHGDGEGAFQRGGEFALYAMFLRIAGRRGLMVFVFLLCIFVVGIAYPHIYIQSWVMQSPAEQHNTVGAITGIYLGLSFLALCAFSAACTHFTLGVAPRISIQFHASLAKALLCAPLSFLATTDRGSITNRFAQDLAIIDQEVPMALIGTVLTVLLLLSQCVTLIIGSHFAGIAIPILLILVYWIQSLYLPTSYQLRLLDLEAKAPIVSLFVRSIEGLATIRTFGWMKKTQMQSRKHIIASQGPFYLLATAQIMLALVLDLVTAALAIIIISISVQTRDPSSGLALFSIVGLGTSTKILIAQWTELETSLSAMRRINDFAHNTPRDIASYRSLMPPKDWPSKGEINFCDVSLAYSEFLPPVISNLTLKIEPGWKVGICGRTGSGKSTLIASILGLVHMKQGSIIIDDIDISLLESDSMRSSMTVVPQNGVILRANVRTNLALGAAKAPTDERMVEVLKEYGLYDRFHEREGLDTLVVDDLFSYAEQQIFYIVRALLQKSHLILLDEPTSRADSSTQEIIDSAVLNGFEGSTVLYIAHRLEILSQFDRVMVMDQGRIAEFGDPRTLLQNPDSLFASTFSKANSQISSLNAT</sequence>
<gene>
    <name evidence="1" type="ORF">BU25DRAFT_471337</name>
</gene>
<evidence type="ECO:0000313" key="1">
    <source>
        <dbReference type="EMBL" id="KAF2633108.1"/>
    </source>
</evidence>
<accession>A0ACB6SGH8</accession>
<name>A0ACB6SGH8_9PLEO</name>
<keyword evidence="2" id="KW-1185">Reference proteome</keyword>
<evidence type="ECO:0000313" key="2">
    <source>
        <dbReference type="Proteomes" id="UP000799754"/>
    </source>
</evidence>
<dbReference type="Proteomes" id="UP000799754">
    <property type="component" value="Unassembled WGS sequence"/>
</dbReference>
<protein>
    <submittedName>
        <fullName evidence="1">Uncharacterized protein</fullName>
    </submittedName>
</protein>
<comment type="caution">
    <text evidence="1">The sequence shown here is derived from an EMBL/GenBank/DDBJ whole genome shotgun (WGS) entry which is preliminary data.</text>
</comment>
<reference evidence="1" key="1">
    <citation type="journal article" date="2020" name="Stud. Mycol.">
        <title>101 Dothideomycetes genomes: a test case for predicting lifestyles and emergence of pathogens.</title>
        <authorList>
            <person name="Haridas S."/>
            <person name="Albert R."/>
            <person name="Binder M."/>
            <person name="Bloem J."/>
            <person name="Labutti K."/>
            <person name="Salamov A."/>
            <person name="Andreopoulos B."/>
            <person name="Baker S."/>
            <person name="Barry K."/>
            <person name="Bills G."/>
            <person name="Bluhm B."/>
            <person name="Cannon C."/>
            <person name="Castanera R."/>
            <person name="Culley D."/>
            <person name="Daum C."/>
            <person name="Ezra D."/>
            <person name="Gonzalez J."/>
            <person name="Henrissat B."/>
            <person name="Kuo A."/>
            <person name="Liang C."/>
            <person name="Lipzen A."/>
            <person name="Lutzoni F."/>
            <person name="Magnuson J."/>
            <person name="Mondo S."/>
            <person name="Nolan M."/>
            <person name="Ohm R."/>
            <person name="Pangilinan J."/>
            <person name="Park H.-J."/>
            <person name="Ramirez L."/>
            <person name="Alfaro M."/>
            <person name="Sun H."/>
            <person name="Tritt A."/>
            <person name="Yoshinaga Y."/>
            <person name="Zwiers L.-H."/>
            <person name="Turgeon B."/>
            <person name="Goodwin S."/>
            <person name="Spatafora J."/>
            <person name="Crous P."/>
            <person name="Grigoriev I."/>
        </authorList>
    </citation>
    <scope>NUCLEOTIDE SEQUENCE</scope>
    <source>
        <strain evidence="1">CBS 525.71</strain>
    </source>
</reference>
<organism evidence="1 2">
    <name type="scientific">Macroventuria anomochaeta</name>
    <dbReference type="NCBI Taxonomy" id="301207"/>
    <lineage>
        <taxon>Eukaryota</taxon>
        <taxon>Fungi</taxon>
        <taxon>Dikarya</taxon>
        <taxon>Ascomycota</taxon>
        <taxon>Pezizomycotina</taxon>
        <taxon>Dothideomycetes</taxon>
        <taxon>Pleosporomycetidae</taxon>
        <taxon>Pleosporales</taxon>
        <taxon>Pleosporineae</taxon>
        <taxon>Didymellaceae</taxon>
        <taxon>Macroventuria</taxon>
    </lineage>
</organism>